<evidence type="ECO:0000256" key="4">
    <source>
        <dbReference type="ARBA" id="ARBA00022690"/>
    </source>
</evidence>
<dbReference type="AlphaFoldDB" id="A0A182JA11"/>
<evidence type="ECO:0000256" key="8">
    <source>
        <dbReference type="RuleBase" id="RU000411"/>
    </source>
</evidence>
<keyword evidence="3" id="KW-0964">Secreted</keyword>
<dbReference type="PROSITE" id="PS00284">
    <property type="entry name" value="SERPIN"/>
    <property type="match status" value="1"/>
</dbReference>
<evidence type="ECO:0000256" key="7">
    <source>
        <dbReference type="ARBA" id="ARBA00023180"/>
    </source>
</evidence>
<dbReference type="GO" id="GO:0004867">
    <property type="term" value="F:serine-type endopeptidase inhibitor activity"/>
    <property type="evidence" value="ECO:0007669"/>
    <property type="project" value="UniProtKB-KW"/>
</dbReference>
<dbReference type="InterPro" id="IPR042178">
    <property type="entry name" value="Serpin_sf_1"/>
</dbReference>
<dbReference type="InterPro" id="IPR036186">
    <property type="entry name" value="Serpin_sf"/>
</dbReference>
<evidence type="ECO:0000256" key="6">
    <source>
        <dbReference type="ARBA" id="ARBA00022900"/>
    </source>
</evidence>
<dbReference type="STRING" id="41427.A0A182JA11"/>
<comment type="similarity">
    <text evidence="2 8">Belongs to the serpin family.</text>
</comment>
<dbReference type="SUPFAM" id="SSF56574">
    <property type="entry name" value="Serpins"/>
    <property type="match status" value="1"/>
</dbReference>
<sequence length="415" mass="46681">MANFHRRFIVFCCALVLASAAAPRKSIKGRFTDYQPYQGAWNDDFDWSVIKEVLLKAPGNAVLSPLSVKVLLALLYEGSASVSETKRELSKALSGSYTSGNAIDRLSEDVLRYKRQGNDLLIGDRVFYDQSVMIVQKFHSIITTKYNATTEAVNFQNNVEAAAQINQWVGQNTRDSIKDVVKPDALQDAILMLINTIYFKGLWAVPFPTNATTEKPFYLSPSDTRAKFGPKNAIFMKQREHVFYYKYSAQLRTAFLRLPYQDNQLSMMVILPDEQLSLEQLLSNLTPQAVHQVLAEMEEEEVEIDLPKFTISYSSSMRDCLQKLGVSRVFSDDAELPLISRGRSTPLKVSTILQKSCILVDEQGTEASAATEGTLVFTILSQPVKFIANRPFMFLIYDEGKGNWLFAGKVQDPTL</sequence>
<evidence type="ECO:0000313" key="10">
    <source>
        <dbReference type="EnsemblMetazoa" id="AATE014174-PA.1"/>
    </source>
</evidence>
<keyword evidence="5" id="KW-0732">Signal</keyword>
<dbReference type="Gene3D" id="2.30.39.10">
    <property type="entry name" value="Alpha-1-antitrypsin, domain 1"/>
    <property type="match status" value="1"/>
</dbReference>
<dbReference type="GO" id="GO:0005615">
    <property type="term" value="C:extracellular space"/>
    <property type="evidence" value="ECO:0007669"/>
    <property type="project" value="InterPro"/>
</dbReference>
<dbReference type="PANTHER" id="PTHR11461:SF357">
    <property type="entry name" value="SERINE PROTEASE INHIBITOR 27A"/>
    <property type="match status" value="1"/>
</dbReference>
<feature type="domain" description="Serpin" evidence="9">
    <location>
        <begin position="47"/>
        <end position="413"/>
    </location>
</feature>
<keyword evidence="7" id="KW-0325">Glycoprotein</keyword>
<dbReference type="Gene3D" id="3.30.497.10">
    <property type="entry name" value="Antithrombin, subunit I, domain 2"/>
    <property type="match status" value="1"/>
</dbReference>
<name>A0A182JA11_ANOAO</name>
<evidence type="ECO:0000256" key="3">
    <source>
        <dbReference type="ARBA" id="ARBA00022525"/>
    </source>
</evidence>
<dbReference type="EnsemblMetazoa" id="AATE014174-RA">
    <property type="protein sequence ID" value="AATE014174-PA.1"/>
    <property type="gene ID" value="AATE014174"/>
</dbReference>
<dbReference type="InterPro" id="IPR023795">
    <property type="entry name" value="Serpin_CS"/>
</dbReference>
<keyword evidence="4" id="KW-0646">Protease inhibitor</keyword>
<organism evidence="10">
    <name type="scientific">Anopheles atroparvus</name>
    <name type="common">European mosquito</name>
    <dbReference type="NCBI Taxonomy" id="41427"/>
    <lineage>
        <taxon>Eukaryota</taxon>
        <taxon>Metazoa</taxon>
        <taxon>Ecdysozoa</taxon>
        <taxon>Arthropoda</taxon>
        <taxon>Hexapoda</taxon>
        <taxon>Insecta</taxon>
        <taxon>Pterygota</taxon>
        <taxon>Neoptera</taxon>
        <taxon>Endopterygota</taxon>
        <taxon>Diptera</taxon>
        <taxon>Nematocera</taxon>
        <taxon>Culicoidea</taxon>
        <taxon>Culicidae</taxon>
        <taxon>Anophelinae</taxon>
        <taxon>Anopheles</taxon>
    </lineage>
</organism>
<protein>
    <recommendedName>
        <fullName evidence="9">Serpin domain-containing protein</fullName>
    </recommendedName>
</protein>
<dbReference type="InterPro" id="IPR023796">
    <property type="entry name" value="Serpin_dom"/>
</dbReference>
<dbReference type="InterPro" id="IPR000215">
    <property type="entry name" value="Serpin_fam"/>
</dbReference>
<dbReference type="FunFam" id="2.30.39.10:FF:000030">
    <property type="entry name" value="Serpin 2"/>
    <property type="match status" value="1"/>
</dbReference>
<dbReference type="Pfam" id="PF00079">
    <property type="entry name" value="Serpin"/>
    <property type="match status" value="1"/>
</dbReference>
<accession>A0A182JA11</accession>
<evidence type="ECO:0000256" key="1">
    <source>
        <dbReference type="ARBA" id="ARBA00004613"/>
    </source>
</evidence>
<evidence type="ECO:0000256" key="2">
    <source>
        <dbReference type="ARBA" id="ARBA00009500"/>
    </source>
</evidence>
<keyword evidence="6" id="KW-0722">Serine protease inhibitor</keyword>
<reference evidence="10" key="1">
    <citation type="submission" date="2022-08" db="UniProtKB">
        <authorList>
            <consortium name="EnsemblMetazoa"/>
        </authorList>
    </citation>
    <scope>IDENTIFICATION</scope>
    <source>
        <strain evidence="10">EBRO</strain>
    </source>
</reference>
<evidence type="ECO:0000256" key="5">
    <source>
        <dbReference type="ARBA" id="ARBA00022729"/>
    </source>
</evidence>
<dbReference type="PANTHER" id="PTHR11461">
    <property type="entry name" value="SERINE PROTEASE INHIBITOR, SERPIN"/>
    <property type="match status" value="1"/>
</dbReference>
<evidence type="ECO:0000259" key="9">
    <source>
        <dbReference type="SMART" id="SM00093"/>
    </source>
</evidence>
<dbReference type="VEuPathDB" id="VectorBase:AATE014174"/>
<comment type="subcellular location">
    <subcellularLocation>
        <location evidence="1">Secreted</location>
    </subcellularLocation>
</comment>
<proteinExistence type="inferred from homology"/>
<dbReference type="SMART" id="SM00093">
    <property type="entry name" value="SERPIN"/>
    <property type="match status" value="1"/>
</dbReference>
<dbReference type="InterPro" id="IPR042185">
    <property type="entry name" value="Serpin_sf_2"/>
</dbReference>